<gene>
    <name evidence="1" type="ORF">BT62DRAFT_888190</name>
</gene>
<dbReference type="OrthoDB" id="3033589at2759"/>
<sequence>QVLILMRKYKLFLKAEKCKFKMLKTEYLDIIISKESICIDLIKIQSIMEWLTPIKKDSESFLDFTNFYQHLIKDYSQII</sequence>
<protein>
    <submittedName>
        <fullName evidence="1">Uncharacterized protein</fullName>
    </submittedName>
</protein>
<dbReference type="Proteomes" id="UP000812287">
    <property type="component" value="Unassembled WGS sequence"/>
</dbReference>
<proteinExistence type="predicted"/>
<evidence type="ECO:0000313" key="2">
    <source>
        <dbReference type="Proteomes" id="UP000812287"/>
    </source>
</evidence>
<dbReference type="EMBL" id="MU250528">
    <property type="protein sequence ID" value="KAG7449330.1"/>
    <property type="molecule type" value="Genomic_DNA"/>
</dbReference>
<dbReference type="GeneID" id="66105248"/>
<dbReference type="AlphaFoldDB" id="A0A9P8AVH7"/>
<comment type="caution">
    <text evidence="1">The sequence shown here is derived from an EMBL/GenBank/DDBJ whole genome shotgun (WGS) entry which is preliminary data.</text>
</comment>
<accession>A0A9P8AVH7</accession>
<keyword evidence="2" id="KW-1185">Reference proteome</keyword>
<reference evidence="1" key="1">
    <citation type="submission" date="2020-11" db="EMBL/GenBank/DDBJ databases">
        <title>Adaptations for nitrogen fixation in a non-lichenized fungal sporocarp promotes dispersal by wood-feeding termites.</title>
        <authorList>
            <consortium name="DOE Joint Genome Institute"/>
            <person name="Koch R.A."/>
            <person name="Yoon G."/>
            <person name="Arayal U."/>
            <person name="Lail K."/>
            <person name="Amirebrahimi M."/>
            <person name="Labutti K."/>
            <person name="Lipzen A."/>
            <person name="Riley R."/>
            <person name="Barry K."/>
            <person name="Henrissat B."/>
            <person name="Grigoriev I.V."/>
            <person name="Herr J.R."/>
            <person name="Aime M.C."/>
        </authorList>
    </citation>
    <scope>NUCLEOTIDE SEQUENCE</scope>
    <source>
        <strain evidence="1">MCA 3950</strain>
    </source>
</reference>
<evidence type="ECO:0000313" key="1">
    <source>
        <dbReference type="EMBL" id="KAG7449330.1"/>
    </source>
</evidence>
<feature type="non-terminal residue" evidence="1">
    <location>
        <position position="1"/>
    </location>
</feature>
<name>A0A9P8AVH7_9AGAR</name>
<organism evidence="1 2">
    <name type="scientific">Guyanagaster necrorhizus</name>
    <dbReference type="NCBI Taxonomy" id="856835"/>
    <lineage>
        <taxon>Eukaryota</taxon>
        <taxon>Fungi</taxon>
        <taxon>Dikarya</taxon>
        <taxon>Basidiomycota</taxon>
        <taxon>Agaricomycotina</taxon>
        <taxon>Agaricomycetes</taxon>
        <taxon>Agaricomycetidae</taxon>
        <taxon>Agaricales</taxon>
        <taxon>Marasmiineae</taxon>
        <taxon>Physalacriaceae</taxon>
        <taxon>Guyanagaster</taxon>
    </lineage>
</organism>
<dbReference type="RefSeq" id="XP_043042830.1">
    <property type="nucleotide sequence ID" value="XM_043182951.1"/>
</dbReference>
<dbReference type="SUPFAM" id="SSF56672">
    <property type="entry name" value="DNA/RNA polymerases"/>
    <property type="match status" value="1"/>
</dbReference>
<dbReference type="InterPro" id="IPR043502">
    <property type="entry name" value="DNA/RNA_pol_sf"/>
</dbReference>